<feature type="non-terminal residue" evidence="1">
    <location>
        <position position="79"/>
    </location>
</feature>
<evidence type="ECO:0000313" key="2">
    <source>
        <dbReference type="Proteomes" id="UP000265618"/>
    </source>
</evidence>
<dbReference type="AlphaFoldDB" id="A0A9K3GR59"/>
<dbReference type="SUPFAM" id="SSF52047">
    <property type="entry name" value="RNI-like"/>
    <property type="match status" value="1"/>
</dbReference>
<evidence type="ECO:0000313" key="1">
    <source>
        <dbReference type="EMBL" id="GIQ91635.1"/>
    </source>
</evidence>
<dbReference type="Gene3D" id="3.80.10.10">
    <property type="entry name" value="Ribonuclease Inhibitor"/>
    <property type="match status" value="1"/>
</dbReference>
<protein>
    <submittedName>
        <fullName evidence="1">Uncharacterized protein</fullName>
    </submittedName>
</protein>
<dbReference type="EMBL" id="BDIP01008061">
    <property type="protein sequence ID" value="GIQ91635.1"/>
    <property type="molecule type" value="Genomic_DNA"/>
</dbReference>
<feature type="non-terminal residue" evidence="1">
    <location>
        <position position="1"/>
    </location>
</feature>
<name>A0A9K3GR59_9EUKA</name>
<accession>A0A9K3GR59</accession>
<dbReference type="InterPro" id="IPR032675">
    <property type="entry name" value="LRR_dom_sf"/>
</dbReference>
<reference evidence="1 2" key="1">
    <citation type="journal article" date="2018" name="PLoS ONE">
        <title>The draft genome of Kipferlia bialata reveals reductive genome evolution in fornicate parasites.</title>
        <authorList>
            <person name="Tanifuji G."/>
            <person name="Takabayashi S."/>
            <person name="Kume K."/>
            <person name="Takagi M."/>
            <person name="Nakayama T."/>
            <person name="Kamikawa R."/>
            <person name="Inagaki Y."/>
            <person name="Hashimoto T."/>
        </authorList>
    </citation>
    <scope>NUCLEOTIDE SEQUENCE [LARGE SCALE GENOMIC DNA]</scope>
    <source>
        <strain evidence="1">NY0173</strain>
    </source>
</reference>
<organism evidence="1 2">
    <name type="scientific">Kipferlia bialata</name>
    <dbReference type="NCBI Taxonomy" id="797122"/>
    <lineage>
        <taxon>Eukaryota</taxon>
        <taxon>Metamonada</taxon>
        <taxon>Carpediemonas-like organisms</taxon>
        <taxon>Kipferlia</taxon>
    </lineage>
</organism>
<dbReference type="OrthoDB" id="433359at2759"/>
<sequence length="79" mass="8351">NGDMQLALAVASAALMGWKTMLPRLEALDISKVGLGAEEVESLATILSSNSKLTRLNVGNNRLRADGTAALARHVNISY</sequence>
<comment type="caution">
    <text evidence="1">The sequence shown here is derived from an EMBL/GenBank/DDBJ whole genome shotgun (WGS) entry which is preliminary data.</text>
</comment>
<dbReference type="Proteomes" id="UP000265618">
    <property type="component" value="Unassembled WGS sequence"/>
</dbReference>
<proteinExistence type="predicted"/>
<gene>
    <name evidence="1" type="ORF">KIPB_014978</name>
</gene>
<keyword evidence="2" id="KW-1185">Reference proteome</keyword>